<dbReference type="AlphaFoldDB" id="A0A3B1E268"/>
<dbReference type="PANTHER" id="PTHR34512:SF30">
    <property type="entry name" value="OUTER MEMBRANE PROTEIN ASSEMBLY FACTOR BAMB"/>
    <property type="match status" value="1"/>
</dbReference>
<feature type="domain" description="Pyrrolo-quinoline quinone repeat" evidence="2">
    <location>
        <begin position="220"/>
        <end position="472"/>
    </location>
</feature>
<evidence type="ECO:0000259" key="2">
    <source>
        <dbReference type="Pfam" id="PF13360"/>
    </source>
</evidence>
<sequence>MPSEIKTDAPLPADVEQTQIPETNQPKKLFRRLLIGAFLLVTTVLIQGALSYRFQDEGTQLVMYSLMVTPAMLLLFGIWWTFFSGFSRKIRWSVVGVIAGGIGLFFFFFKVVGFTGNMEPVWVKRWAKTHQEKLAEFLKNQKSSLDIPETKPLVIEEGDWASYRGPLRNGIVRNAKINIDWKANPPKEVWRHPVGLGWSSFAIVGEYAFTQEQRQEEECVVCYNAKTGKQIWVHADNTKFAEILGGNGPRATPTVYDSKVYALGANGILNCLNALSGKKIWSRNILKDAGNNEKVSNITWGMSASPLVTEEKIFVNPGGEQGKGVIAYHRITGDIIWANGNDPASYCAPCIKKVDNVEQLLIFDGYGLKGHDIETGEELWRFESTNTPKVNAAQPIVQEENLIFIGSGYGVGAALLQVTHNKNEWTVTTKYTIKNRCKLKFNDAVYKEGYVYGLDEGILACYEFKTGKRMWKKGRYQYGQILLTGEHILVLAQDGKVALVEANPDQFIEVGKFNAIEGKTWNHPVLHQGKLYVRNAEEAACYQLR</sequence>
<dbReference type="PANTHER" id="PTHR34512">
    <property type="entry name" value="CELL SURFACE PROTEIN"/>
    <property type="match status" value="1"/>
</dbReference>
<feature type="transmembrane region" description="Helical" evidence="1">
    <location>
        <begin position="33"/>
        <end position="50"/>
    </location>
</feature>
<accession>A0A3B1E268</accession>
<dbReference type="Gene3D" id="2.130.10.10">
    <property type="entry name" value="YVTN repeat-like/Quinoprotein amine dehydrogenase"/>
    <property type="match status" value="1"/>
</dbReference>
<organism evidence="3">
    <name type="scientific">hydrothermal vent metagenome</name>
    <dbReference type="NCBI Taxonomy" id="652676"/>
    <lineage>
        <taxon>unclassified sequences</taxon>
        <taxon>metagenomes</taxon>
        <taxon>ecological metagenomes</taxon>
    </lineage>
</organism>
<keyword evidence="1" id="KW-1133">Transmembrane helix</keyword>
<name>A0A3B1E268_9ZZZZ</name>
<dbReference type="EMBL" id="UOGL01000330">
    <property type="protein sequence ID" value="VAX39425.1"/>
    <property type="molecule type" value="Genomic_DNA"/>
</dbReference>
<protein>
    <recommendedName>
        <fullName evidence="2">Pyrrolo-quinoline quinone repeat domain-containing protein</fullName>
    </recommendedName>
</protein>
<keyword evidence="1" id="KW-0812">Transmembrane</keyword>
<keyword evidence="1" id="KW-0472">Membrane</keyword>
<proteinExistence type="predicted"/>
<dbReference type="Pfam" id="PF13360">
    <property type="entry name" value="PQQ_2"/>
    <property type="match status" value="1"/>
</dbReference>
<feature type="transmembrane region" description="Helical" evidence="1">
    <location>
        <begin position="62"/>
        <end position="83"/>
    </location>
</feature>
<dbReference type="InterPro" id="IPR015943">
    <property type="entry name" value="WD40/YVTN_repeat-like_dom_sf"/>
</dbReference>
<gene>
    <name evidence="3" type="ORF">MNBD_PLANCTO02-636</name>
</gene>
<reference evidence="3" key="1">
    <citation type="submission" date="2018-06" db="EMBL/GenBank/DDBJ databases">
        <authorList>
            <person name="Zhirakovskaya E."/>
        </authorList>
    </citation>
    <scope>NUCLEOTIDE SEQUENCE</scope>
</reference>
<feature type="transmembrane region" description="Helical" evidence="1">
    <location>
        <begin position="90"/>
        <end position="109"/>
    </location>
</feature>
<evidence type="ECO:0000313" key="3">
    <source>
        <dbReference type="EMBL" id="VAX39425.1"/>
    </source>
</evidence>
<dbReference type="InterPro" id="IPR002372">
    <property type="entry name" value="PQQ_rpt_dom"/>
</dbReference>
<dbReference type="SUPFAM" id="SSF50998">
    <property type="entry name" value="Quinoprotein alcohol dehydrogenase-like"/>
    <property type="match status" value="1"/>
</dbReference>
<evidence type="ECO:0000256" key="1">
    <source>
        <dbReference type="SAM" id="Phobius"/>
    </source>
</evidence>
<dbReference type="InterPro" id="IPR011047">
    <property type="entry name" value="Quinoprotein_ADH-like_sf"/>
</dbReference>